<evidence type="ECO:0000313" key="4">
    <source>
        <dbReference type="Proteomes" id="UP001064489"/>
    </source>
</evidence>
<feature type="compositionally biased region" description="Low complexity" evidence="1">
    <location>
        <begin position="524"/>
        <end position="535"/>
    </location>
</feature>
<dbReference type="PANTHER" id="PTHR33928:SF4">
    <property type="entry name" value="PECTATE LYASE SUPERFAMILY PROTEIN DOMAIN-CONTAINING PROTEIN"/>
    <property type="match status" value="1"/>
</dbReference>
<accession>A0AAD5JF71</accession>
<dbReference type="InterPro" id="IPR039448">
    <property type="entry name" value="Beta_helix"/>
</dbReference>
<protein>
    <recommendedName>
        <fullName evidence="2">Right handed beta helix domain-containing protein</fullName>
    </recommendedName>
</protein>
<feature type="compositionally biased region" description="Low complexity" evidence="1">
    <location>
        <begin position="623"/>
        <end position="660"/>
    </location>
</feature>
<reference evidence="3" key="2">
    <citation type="submission" date="2023-02" db="EMBL/GenBank/DDBJ databases">
        <authorList>
            <person name="Swenson N.G."/>
            <person name="Wegrzyn J.L."/>
            <person name="Mcevoy S.L."/>
        </authorList>
    </citation>
    <scope>NUCLEOTIDE SEQUENCE</scope>
    <source>
        <strain evidence="3">91603</strain>
        <tissue evidence="3">Leaf</tissue>
    </source>
</reference>
<dbReference type="Pfam" id="PF13229">
    <property type="entry name" value="Beta_helix"/>
    <property type="match status" value="1"/>
</dbReference>
<dbReference type="Gene3D" id="2.160.20.10">
    <property type="entry name" value="Single-stranded right-handed beta-helix, Pectin lyase-like"/>
    <property type="match status" value="1"/>
</dbReference>
<dbReference type="FunFam" id="2.160.20.10:FF:000046">
    <property type="entry name" value="Polygalacturonase QRT3"/>
    <property type="match status" value="1"/>
</dbReference>
<feature type="region of interest" description="Disordered" evidence="1">
    <location>
        <begin position="1"/>
        <end position="25"/>
    </location>
</feature>
<feature type="compositionally biased region" description="Basic and acidic residues" evidence="1">
    <location>
        <begin position="14"/>
        <end position="24"/>
    </location>
</feature>
<feature type="region of interest" description="Disordered" evidence="1">
    <location>
        <begin position="610"/>
        <end position="672"/>
    </location>
</feature>
<dbReference type="InterPro" id="IPR011050">
    <property type="entry name" value="Pectin_lyase_fold/virulence"/>
</dbReference>
<comment type="caution">
    <text evidence="3">The sequence shown here is derived from an EMBL/GenBank/DDBJ whole genome shotgun (WGS) entry which is preliminary data.</text>
</comment>
<reference evidence="3" key="1">
    <citation type="journal article" date="2022" name="Plant J.">
        <title>Strategies of tolerance reflected in two North American maple genomes.</title>
        <authorList>
            <person name="McEvoy S.L."/>
            <person name="Sezen U.U."/>
            <person name="Trouern-Trend A."/>
            <person name="McMahon S.M."/>
            <person name="Schaberg P.G."/>
            <person name="Yang J."/>
            <person name="Wegrzyn J.L."/>
            <person name="Swenson N.G."/>
        </authorList>
    </citation>
    <scope>NUCLEOTIDE SEQUENCE</scope>
    <source>
        <strain evidence="3">91603</strain>
    </source>
</reference>
<evidence type="ECO:0000313" key="3">
    <source>
        <dbReference type="EMBL" id="KAI9196265.1"/>
    </source>
</evidence>
<feature type="domain" description="Right handed beta helix" evidence="2">
    <location>
        <begin position="189"/>
        <end position="332"/>
    </location>
</feature>
<dbReference type="EMBL" id="JAJSOW010000003">
    <property type="protein sequence ID" value="KAI9196265.1"/>
    <property type="molecule type" value="Genomic_DNA"/>
</dbReference>
<feature type="region of interest" description="Disordered" evidence="1">
    <location>
        <begin position="486"/>
        <end position="552"/>
    </location>
</feature>
<sequence>MTATTTAKMTATKATDDGGKNRGEIRRRKVLLAGYGTESSYSGVSDHHHQIKRMASIKASYIVRNGIASTPPAFPSTSTLRVHHVIDYYGGDPTGISDSTEALEQAIFDAFRSPVDGNHLINGVSNLGGSEVHLDGGTYKITRPLRLPDTGGGNIMIHGGSIRASEDFPKDRYLIELMASSNRLPFEYITLKDLMIDSNFRGGGIAIINSIRTTIDNCYISHFTTDGILIQDGHETFIRNCFIGQYINVGGDHREKDFFGTGINIMGNDNVVTDVVIFSALIGVMVSGQANMLTGVHCYNKATTLGGTGIYIRATGLTQTRISNCYLDFTGIVAEDPVQLHITGSFFLGNAFILLKSLKGYMSGVTIVDNMFSGDYYTWVRIVQLDQSNEPFRNIDQVVVDRNNVRGMVVKSTVGKGSVWKNGTSWTVDFSQVLLFPNMIKNVQYTLQVGASTTSFPNHVLRNVSENRVTVETDVAVSATLHNRKNEAPSFPATANSTLKTGSHWRPQQGANSWRPPSGNNGWRPSSFHSSRPPFNNTGPPNRGHQHAPRPYLGRCQSLHTLLDRPNSTTITSWVPSVITLSPSTAVLSPDLSPSAAPFCVTQEAPQLSSPAASSTADPVPLSPRSAASSSSNSAAQSEPPSLFPPITASSESPTSAAAPRLSPTGWLKEHP</sequence>
<organism evidence="3 4">
    <name type="scientific">Acer negundo</name>
    <name type="common">Box elder</name>
    <dbReference type="NCBI Taxonomy" id="4023"/>
    <lineage>
        <taxon>Eukaryota</taxon>
        <taxon>Viridiplantae</taxon>
        <taxon>Streptophyta</taxon>
        <taxon>Embryophyta</taxon>
        <taxon>Tracheophyta</taxon>
        <taxon>Spermatophyta</taxon>
        <taxon>Magnoliopsida</taxon>
        <taxon>eudicotyledons</taxon>
        <taxon>Gunneridae</taxon>
        <taxon>Pentapetalae</taxon>
        <taxon>rosids</taxon>
        <taxon>malvids</taxon>
        <taxon>Sapindales</taxon>
        <taxon>Sapindaceae</taxon>
        <taxon>Hippocastanoideae</taxon>
        <taxon>Acereae</taxon>
        <taxon>Acer</taxon>
    </lineage>
</organism>
<evidence type="ECO:0000256" key="1">
    <source>
        <dbReference type="SAM" id="MobiDB-lite"/>
    </source>
</evidence>
<name>A0AAD5JF71_ACENE</name>
<keyword evidence="4" id="KW-1185">Reference proteome</keyword>
<dbReference type="Proteomes" id="UP001064489">
    <property type="component" value="Chromosome 1"/>
</dbReference>
<dbReference type="PANTHER" id="PTHR33928">
    <property type="entry name" value="POLYGALACTURONASE QRT3"/>
    <property type="match status" value="1"/>
</dbReference>
<dbReference type="InterPro" id="IPR012334">
    <property type="entry name" value="Pectin_lyas_fold"/>
</dbReference>
<gene>
    <name evidence="3" type="ORF">LWI28_022404</name>
</gene>
<proteinExistence type="predicted"/>
<dbReference type="AlphaFoldDB" id="A0AAD5JF71"/>
<dbReference type="SUPFAM" id="SSF51126">
    <property type="entry name" value="Pectin lyase-like"/>
    <property type="match status" value="1"/>
</dbReference>
<dbReference type="GO" id="GO:0004650">
    <property type="term" value="F:polygalacturonase activity"/>
    <property type="evidence" value="ECO:0007669"/>
    <property type="project" value="InterPro"/>
</dbReference>
<evidence type="ECO:0000259" key="2">
    <source>
        <dbReference type="Pfam" id="PF13229"/>
    </source>
</evidence>
<dbReference type="InterPro" id="IPR039279">
    <property type="entry name" value="QRT3-like"/>
</dbReference>
<feature type="compositionally biased region" description="Low complexity" evidence="1">
    <location>
        <begin position="1"/>
        <end position="13"/>
    </location>
</feature>